<evidence type="ECO:0008006" key="4">
    <source>
        <dbReference type="Google" id="ProtNLM"/>
    </source>
</evidence>
<protein>
    <recommendedName>
        <fullName evidence="4">1,4-alpha-glucan branching enzyme</fullName>
    </recommendedName>
</protein>
<accession>A0ABU9DD30</accession>
<dbReference type="EMBL" id="JBBPCO010000015">
    <property type="protein sequence ID" value="MEK8090732.1"/>
    <property type="molecule type" value="Genomic_DNA"/>
</dbReference>
<evidence type="ECO:0000313" key="3">
    <source>
        <dbReference type="Proteomes" id="UP001446205"/>
    </source>
</evidence>
<feature type="compositionally biased region" description="Basic and acidic residues" evidence="1">
    <location>
        <begin position="9"/>
        <end position="22"/>
    </location>
</feature>
<sequence>MSAESRTTTNHEEIRKWAESRGGHPARVRGTGSKPEEDPGLLRIDFPGYSGKDSLEEISWDEFFDKFEENKLALLYQDKTAKGEDSRFNKLVSRDKH</sequence>
<reference evidence="2 3" key="1">
    <citation type="submission" date="2024-04" db="EMBL/GenBank/DDBJ databases">
        <authorList>
            <person name="Abashina T."/>
            <person name="Shaikin A."/>
        </authorList>
    </citation>
    <scope>NUCLEOTIDE SEQUENCE [LARGE SCALE GENOMIC DNA]</scope>
    <source>
        <strain evidence="2 3">AAFK</strain>
    </source>
</reference>
<gene>
    <name evidence="2" type="ORF">WOB96_13320</name>
</gene>
<comment type="caution">
    <text evidence="2">The sequence shown here is derived from an EMBL/GenBank/DDBJ whole genome shotgun (WGS) entry which is preliminary data.</text>
</comment>
<organism evidence="2 3">
    <name type="scientific">Thermithiobacillus plumbiphilus</name>
    <dbReference type="NCBI Taxonomy" id="1729899"/>
    <lineage>
        <taxon>Bacteria</taxon>
        <taxon>Pseudomonadati</taxon>
        <taxon>Pseudomonadota</taxon>
        <taxon>Acidithiobacillia</taxon>
        <taxon>Acidithiobacillales</taxon>
        <taxon>Thermithiobacillaceae</taxon>
        <taxon>Thermithiobacillus</taxon>
    </lineage>
</organism>
<dbReference type="RefSeq" id="WP_341371788.1">
    <property type="nucleotide sequence ID" value="NZ_JBBPCO010000015.1"/>
</dbReference>
<proteinExistence type="predicted"/>
<evidence type="ECO:0000256" key="1">
    <source>
        <dbReference type="SAM" id="MobiDB-lite"/>
    </source>
</evidence>
<keyword evidence="3" id="KW-1185">Reference proteome</keyword>
<feature type="region of interest" description="Disordered" evidence="1">
    <location>
        <begin position="1"/>
        <end position="43"/>
    </location>
</feature>
<evidence type="ECO:0000313" key="2">
    <source>
        <dbReference type="EMBL" id="MEK8090732.1"/>
    </source>
</evidence>
<dbReference type="Proteomes" id="UP001446205">
    <property type="component" value="Unassembled WGS sequence"/>
</dbReference>
<name>A0ABU9DD30_9PROT</name>